<gene>
    <name evidence="1" type="ORF">PADG_11794</name>
</gene>
<evidence type="ECO:0000313" key="2">
    <source>
        <dbReference type="Proteomes" id="UP000001628"/>
    </source>
</evidence>
<dbReference type="AlphaFoldDB" id="A0A0A0HTM5"/>
<proteinExistence type="predicted"/>
<dbReference type="Proteomes" id="UP000001628">
    <property type="component" value="Unassembled WGS sequence"/>
</dbReference>
<name>A0A0A0HTM5_PARBD</name>
<evidence type="ECO:0000313" key="1">
    <source>
        <dbReference type="EMBL" id="KGM92007.1"/>
    </source>
</evidence>
<accession>A0A0A0HTM5</accession>
<protein>
    <submittedName>
        <fullName evidence="1">Uncharacterized protein</fullName>
    </submittedName>
</protein>
<dbReference type="GeneID" id="22587691"/>
<dbReference type="InParanoid" id="A0A0A0HTM5"/>
<sequence>MQVKHEPAHEHGDETIILNFCLIVKRGSRQMAPHTGPEQQIRLREDIGDDNGAETERGTRATASYVGGCAVGATVTGFLPQLQTLSKNPKQNIK</sequence>
<dbReference type="EMBL" id="KN275961">
    <property type="protein sequence ID" value="KGM92007.1"/>
    <property type="molecule type" value="Genomic_DNA"/>
</dbReference>
<dbReference type="HOGENOM" id="CLU_2386802_0_0_1"/>
<reference evidence="1 2" key="1">
    <citation type="journal article" date="2011" name="PLoS Genet.">
        <title>Comparative genomic analysis of human fungal pathogens causing paracoccidioidomycosis.</title>
        <authorList>
            <person name="Desjardins C.A."/>
            <person name="Champion M.D."/>
            <person name="Holder J.W."/>
            <person name="Muszewska A."/>
            <person name="Goldberg J."/>
            <person name="Bailao A.M."/>
            <person name="Brigido M.M."/>
            <person name="Ferreira M.E."/>
            <person name="Garcia A.M."/>
            <person name="Grynberg M."/>
            <person name="Gujja S."/>
            <person name="Heiman D.I."/>
            <person name="Henn M.R."/>
            <person name="Kodira C.D."/>
            <person name="Leon-Narvaez H."/>
            <person name="Longo L.V."/>
            <person name="Ma L.J."/>
            <person name="Malavazi I."/>
            <person name="Matsuo A.L."/>
            <person name="Morais F.V."/>
            <person name="Pereira M."/>
            <person name="Rodriguez-Brito S."/>
            <person name="Sakthikumar S."/>
            <person name="Salem-Izacc S.M."/>
            <person name="Sykes S.M."/>
            <person name="Teixeira M.M."/>
            <person name="Vallejo M.C."/>
            <person name="Walter M.E."/>
            <person name="Yandava C."/>
            <person name="Young S."/>
            <person name="Zeng Q."/>
            <person name="Zucker J."/>
            <person name="Felipe M.S."/>
            <person name="Goldman G.H."/>
            <person name="Haas B.J."/>
            <person name="McEwen J.G."/>
            <person name="Nino-Vega G."/>
            <person name="Puccia R."/>
            <person name="San-Blas G."/>
            <person name="Soares C.M."/>
            <person name="Birren B.W."/>
            <person name="Cuomo C.A."/>
        </authorList>
    </citation>
    <scope>NUCLEOTIDE SEQUENCE [LARGE SCALE GENOMIC DNA]</scope>
    <source>
        <strain evidence="1 2">Pb18</strain>
    </source>
</reference>
<dbReference type="KEGG" id="pbn:PADG_11794"/>
<keyword evidence="2" id="KW-1185">Reference proteome</keyword>
<dbReference type="RefSeq" id="XP_010760517.1">
    <property type="nucleotide sequence ID" value="XM_010762215.1"/>
</dbReference>
<organism evidence="1 2">
    <name type="scientific">Paracoccidioides brasiliensis (strain Pb18)</name>
    <dbReference type="NCBI Taxonomy" id="502780"/>
    <lineage>
        <taxon>Eukaryota</taxon>
        <taxon>Fungi</taxon>
        <taxon>Dikarya</taxon>
        <taxon>Ascomycota</taxon>
        <taxon>Pezizomycotina</taxon>
        <taxon>Eurotiomycetes</taxon>
        <taxon>Eurotiomycetidae</taxon>
        <taxon>Onygenales</taxon>
        <taxon>Ajellomycetaceae</taxon>
        <taxon>Paracoccidioides</taxon>
    </lineage>
</organism>
<dbReference type="VEuPathDB" id="FungiDB:PADG_11794"/>